<evidence type="ECO:0000313" key="2">
    <source>
        <dbReference type="EMBL" id="RVT66978.1"/>
    </source>
</evidence>
<dbReference type="Pfam" id="PF12688">
    <property type="entry name" value="TPR_5"/>
    <property type="match status" value="1"/>
</dbReference>
<evidence type="ECO:0000313" key="3">
    <source>
        <dbReference type="Proteomes" id="UP000288024"/>
    </source>
</evidence>
<organism evidence="2 3">
    <name type="scientific">Niallia taxi</name>
    <dbReference type="NCBI Taxonomy" id="2499688"/>
    <lineage>
        <taxon>Bacteria</taxon>
        <taxon>Bacillati</taxon>
        <taxon>Bacillota</taxon>
        <taxon>Bacilli</taxon>
        <taxon>Bacillales</taxon>
        <taxon>Bacillaceae</taxon>
        <taxon>Niallia</taxon>
    </lineage>
</organism>
<reference evidence="2 3" key="1">
    <citation type="submission" date="2019-01" db="EMBL/GenBank/DDBJ databases">
        <title>Bacillus sp. M5HDSG1-1, whole genome shotgun sequence.</title>
        <authorList>
            <person name="Tuo L."/>
        </authorList>
    </citation>
    <scope>NUCLEOTIDE SEQUENCE [LARGE SCALE GENOMIC DNA]</scope>
    <source>
        <strain evidence="2 3">M5HDSG1-1</strain>
    </source>
</reference>
<dbReference type="InterPro" id="IPR011990">
    <property type="entry name" value="TPR-like_helical_dom_sf"/>
</dbReference>
<accession>A0A437KFD2</accession>
<sequence>MEKELSAALHLRACGEYAKSNSLLLDLVQQFPKDASILYQCAWSFDLLGEERKAVTYYEKAIELKLHIDELEGALLGLGSTYRTLGEYEKSRKTLLQGIASFPENKAFQVFYAMTLYNLKEHNQAMKLLLTCLVDTTADEQLVNYQKAIRFYADKLDVKWE</sequence>
<dbReference type="SUPFAM" id="SSF48452">
    <property type="entry name" value="TPR-like"/>
    <property type="match status" value="1"/>
</dbReference>
<dbReference type="AlphaFoldDB" id="A0A437KFD2"/>
<name>A0A437KFD2_9BACI</name>
<feature type="domain" description="Tetratrico peptide repeat group 5" evidence="1">
    <location>
        <begin position="37"/>
        <end position="156"/>
    </location>
</feature>
<dbReference type="InterPro" id="IPR041656">
    <property type="entry name" value="TPR_5"/>
</dbReference>
<comment type="caution">
    <text evidence="2">The sequence shown here is derived from an EMBL/GenBank/DDBJ whole genome shotgun (WGS) entry which is preliminary data.</text>
</comment>
<dbReference type="SMART" id="SM00028">
    <property type="entry name" value="TPR"/>
    <property type="match status" value="2"/>
</dbReference>
<dbReference type="Proteomes" id="UP000288024">
    <property type="component" value="Unassembled WGS sequence"/>
</dbReference>
<dbReference type="RefSeq" id="WP_127734347.1">
    <property type="nucleotide sequence ID" value="NZ_JAMAVA010000002.1"/>
</dbReference>
<keyword evidence="3" id="KW-1185">Reference proteome</keyword>
<dbReference type="InterPro" id="IPR019734">
    <property type="entry name" value="TPR_rpt"/>
</dbReference>
<dbReference type="Gene3D" id="1.25.40.10">
    <property type="entry name" value="Tetratricopeptide repeat domain"/>
    <property type="match status" value="1"/>
</dbReference>
<gene>
    <name evidence="2" type="ORF">EM808_00360</name>
</gene>
<protein>
    <submittedName>
        <fullName evidence="2">Tetratricopeptide repeat protein</fullName>
    </submittedName>
</protein>
<dbReference type="EMBL" id="RZTZ01000001">
    <property type="protein sequence ID" value="RVT66978.1"/>
    <property type="molecule type" value="Genomic_DNA"/>
</dbReference>
<evidence type="ECO:0000259" key="1">
    <source>
        <dbReference type="Pfam" id="PF12688"/>
    </source>
</evidence>
<proteinExistence type="predicted"/>